<feature type="chain" id="PRO_5012262292" description="Organic solvent tolerance-like N-terminal domain-containing protein" evidence="2">
    <location>
        <begin position="23"/>
        <end position="101"/>
    </location>
</feature>
<gene>
    <name evidence="4" type="ORF">CF386_02265</name>
</gene>
<sequence length="101" mass="11332">MQKELMNRILISLILFSSSLFALDNDSQKPINVSASQQSVDGIKNISIFTGDVVVTQGTRKLEADKVTIKKILTKSSQKKTFFSSRHMDILPYILIKMNQG</sequence>
<dbReference type="InterPro" id="IPR005653">
    <property type="entry name" value="OstA-like_N"/>
</dbReference>
<dbReference type="GO" id="GO:0017089">
    <property type="term" value="F:glycolipid transfer activity"/>
    <property type="evidence" value="ECO:0007669"/>
    <property type="project" value="TreeGrafter"/>
</dbReference>
<protein>
    <recommendedName>
        <fullName evidence="3">Organic solvent tolerance-like N-terminal domain-containing protein</fullName>
    </recommendedName>
</protein>
<evidence type="ECO:0000259" key="3">
    <source>
        <dbReference type="Pfam" id="PF03968"/>
    </source>
</evidence>
<dbReference type="Pfam" id="PF03968">
    <property type="entry name" value="LptD_N"/>
    <property type="match status" value="1"/>
</dbReference>
<dbReference type="Proteomes" id="UP000242175">
    <property type="component" value="Chromosome large"/>
</dbReference>
<keyword evidence="1 2" id="KW-0732">Signal</keyword>
<dbReference type="GO" id="GO:0015920">
    <property type="term" value="P:lipopolysaccharide transport"/>
    <property type="evidence" value="ECO:0007669"/>
    <property type="project" value="TreeGrafter"/>
</dbReference>
<dbReference type="InterPro" id="IPR052037">
    <property type="entry name" value="LPS_export_LptA"/>
</dbReference>
<feature type="domain" description="Organic solvent tolerance-like N-terminal" evidence="3">
    <location>
        <begin position="32"/>
        <end position="71"/>
    </location>
</feature>
<dbReference type="GO" id="GO:0030288">
    <property type="term" value="C:outer membrane-bounded periplasmic space"/>
    <property type="evidence" value="ECO:0007669"/>
    <property type="project" value="TreeGrafter"/>
</dbReference>
<evidence type="ECO:0000256" key="2">
    <source>
        <dbReference type="SAM" id="SignalP"/>
    </source>
</evidence>
<feature type="signal peptide" evidence="2">
    <location>
        <begin position="1"/>
        <end position="22"/>
    </location>
</feature>
<accession>A0A220VCC5</accession>
<dbReference type="Gene3D" id="2.60.450.10">
    <property type="entry name" value="Lipopolysaccharide (LPS) transport protein A like domain"/>
    <property type="match status" value="1"/>
</dbReference>
<name>A0A220VCC5_9GAMM</name>
<dbReference type="AlphaFoldDB" id="A0A220VCC5"/>
<dbReference type="PANTHER" id="PTHR36504">
    <property type="entry name" value="LIPOPOLYSACCHARIDE EXPORT SYSTEM PROTEIN LPTA"/>
    <property type="match status" value="1"/>
</dbReference>
<dbReference type="GO" id="GO:0009279">
    <property type="term" value="C:cell outer membrane"/>
    <property type="evidence" value="ECO:0007669"/>
    <property type="project" value="TreeGrafter"/>
</dbReference>
<evidence type="ECO:0000313" key="5">
    <source>
        <dbReference type="Proteomes" id="UP000242175"/>
    </source>
</evidence>
<keyword evidence="5" id="KW-1185">Reference proteome</keyword>
<proteinExistence type="predicted"/>
<dbReference type="PANTHER" id="PTHR36504:SF1">
    <property type="entry name" value="LIPOPOLYSACCHARIDE EXPORT SYSTEM PROTEIN LPTA"/>
    <property type="match status" value="1"/>
</dbReference>
<reference evidence="4 5" key="1">
    <citation type="journal article" date="2016" name="Int. J. Syst. Evol. Microbiol.">
        <title>Paraphotobacterium marinum gen. nov., sp. nov., a member of the family Vibrionaceae, isolated from surface seawater.</title>
        <authorList>
            <person name="Huang Z."/>
            <person name="Dong C."/>
            <person name="Shao Z."/>
        </authorList>
    </citation>
    <scope>NUCLEOTIDE SEQUENCE [LARGE SCALE GENOMIC DNA]</scope>
    <source>
        <strain evidence="4 5">NSCS20N07D</strain>
    </source>
</reference>
<organism evidence="4 5">
    <name type="scientific">Paraphotobacterium marinum</name>
    <dbReference type="NCBI Taxonomy" id="1755811"/>
    <lineage>
        <taxon>Bacteria</taxon>
        <taxon>Pseudomonadati</taxon>
        <taxon>Pseudomonadota</taxon>
        <taxon>Gammaproteobacteria</taxon>
        <taxon>Vibrionales</taxon>
        <taxon>Vibrionaceae</taxon>
        <taxon>Paraphotobacterium</taxon>
    </lineage>
</organism>
<dbReference type="KEGG" id="pmai:CF386_02265"/>
<evidence type="ECO:0000256" key="1">
    <source>
        <dbReference type="ARBA" id="ARBA00022729"/>
    </source>
</evidence>
<evidence type="ECO:0000313" key="4">
    <source>
        <dbReference type="EMBL" id="ASK77950.1"/>
    </source>
</evidence>
<dbReference type="EMBL" id="CP022355">
    <property type="protein sequence ID" value="ASK77950.1"/>
    <property type="molecule type" value="Genomic_DNA"/>
</dbReference>